<protein>
    <submittedName>
        <fullName evidence="2">Uncharacterized protein</fullName>
    </submittedName>
</protein>
<evidence type="ECO:0000313" key="2">
    <source>
        <dbReference type="EMBL" id="KAK6499542.1"/>
    </source>
</evidence>
<feature type="region of interest" description="Disordered" evidence="1">
    <location>
        <begin position="1"/>
        <end position="32"/>
    </location>
</feature>
<feature type="compositionally biased region" description="Basic and acidic residues" evidence="1">
    <location>
        <begin position="22"/>
        <end position="32"/>
    </location>
</feature>
<feature type="compositionally biased region" description="Acidic residues" evidence="1">
    <location>
        <begin position="78"/>
        <end position="98"/>
    </location>
</feature>
<comment type="caution">
    <text evidence="2">The sequence shown here is derived from an EMBL/GenBank/DDBJ whole genome shotgun (WGS) entry which is preliminary data.</text>
</comment>
<name>A0AAN8N3R0_9PEZI</name>
<gene>
    <name evidence="2" type="ORF">TWF506_004171</name>
</gene>
<reference evidence="2 3" key="1">
    <citation type="submission" date="2019-10" db="EMBL/GenBank/DDBJ databases">
        <authorList>
            <person name="Palmer J.M."/>
        </authorList>
    </citation>
    <scope>NUCLEOTIDE SEQUENCE [LARGE SCALE GENOMIC DNA]</scope>
    <source>
        <strain evidence="2 3">TWF506</strain>
    </source>
</reference>
<proteinExistence type="predicted"/>
<organism evidence="2 3">
    <name type="scientific">Arthrobotrys conoides</name>
    <dbReference type="NCBI Taxonomy" id="74498"/>
    <lineage>
        <taxon>Eukaryota</taxon>
        <taxon>Fungi</taxon>
        <taxon>Dikarya</taxon>
        <taxon>Ascomycota</taxon>
        <taxon>Pezizomycotina</taxon>
        <taxon>Orbiliomycetes</taxon>
        <taxon>Orbiliales</taxon>
        <taxon>Orbiliaceae</taxon>
        <taxon>Arthrobotrys</taxon>
    </lineage>
</organism>
<sequence>MPPRKNKKDDDQDEESDPPITKFKEKEDEYSVEIRKNKRNNILKNKRIDMVDKDEAEKKAMQIVPDADSGGNRNQLPTDDDDEISDAEPLGMDDIEGSNDFDKTVDELYNDPTGTNIGGAVATENDLVPCGDDAEDEWPEFGIADINWEANVDSAAACYDRPDFKDQDGAFKGGFTISNGLELFEATTPIRHPCHRDETAKTRTTRYSGVREPLVYNFNAPAGLSIKKPKSYPPTIIRSQGGANIESIPAGKKFTFRLFKYNITKPPQSWTPEKKAAGYIFTGTPLDKKGTAIVPGLLMPTEVLRIRLCGTDKERREAYMVDWLTYLAARVHYEHVNTNTKPEESAILDRIRGIHGYDQDEFCNLFPGDHLKMRYVKGDIAITPHDTAGPRISGSYFLWNLFGITHRSLTNIPEFIFQQWCRVARVASLAPRANFSINARFWKIPAGLDEPIKFIYTYTDDFEKGCRNLDFNDQQIERIVKVWRTAIETAHNSTFKNIKNNFDFRDRVEVNTGGFVSLGAHPQRFYEVFLSTEDYRKLQYHEERAKEIGHDNVKTAFRGILDKYAPSSNTVLGQQKKPGKKNEISLVPKSNITDRMSTTTIIKLTGITAAAKIPRCQSQNEVMGGVGAPAVAVQLGWAVKGARRTAEWLHRSAYSFGGPDTVQGVGGAHPDDSQDTSNLVFGTYETNTEMIRYESYLKRLVTKFNRPSVTLVTSTDVSSSTYHWFARYLMYAWRFEVSEAAVKDGQNHHILLPYCARRFDLFRRAHSTLAEVGIDEKFDSLWMEDFLQMVGEDSWLDRAIKDLDRIAAVALVLFRGQDDPINNPQEMNELAGFGFTKTV</sequence>
<evidence type="ECO:0000313" key="3">
    <source>
        <dbReference type="Proteomes" id="UP001307849"/>
    </source>
</evidence>
<dbReference type="EMBL" id="JAVHJM010000013">
    <property type="protein sequence ID" value="KAK6499542.1"/>
    <property type="molecule type" value="Genomic_DNA"/>
</dbReference>
<accession>A0AAN8N3R0</accession>
<dbReference type="Proteomes" id="UP001307849">
    <property type="component" value="Unassembled WGS sequence"/>
</dbReference>
<evidence type="ECO:0000256" key="1">
    <source>
        <dbReference type="SAM" id="MobiDB-lite"/>
    </source>
</evidence>
<keyword evidence="3" id="KW-1185">Reference proteome</keyword>
<feature type="region of interest" description="Disordered" evidence="1">
    <location>
        <begin position="53"/>
        <end position="98"/>
    </location>
</feature>
<dbReference type="AlphaFoldDB" id="A0AAN8N3R0"/>